<evidence type="ECO:0000313" key="1">
    <source>
        <dbReference type="Proteomes" id="UP000000437"/>
    </source>
</evidence>
<reference evidence="2" key="1">
    <citation type="submission" date="2025-08" db="UniProtKB">
        <authorList>
            <consortium name="RefSeq"/>
        </authorList>
    </citation>
    <scope>IDENTIFICATION</scope>
    <source>
        <strain evidence="2">Tuebingen</strain>
        <tissue evidence="2">Fibroblasts and whole tissue</tissue>
    </source>
</reference>
<evidence type="ECO:0000313" key="2">
    <source>
        <dbReference type="RefSeq" id="XP_073793433.1"/>
    </source>
</evidence>
<organism evidence="1 2">
    <name type="scientific">Danio rerio</name>
    <name type="common">Zebrafish</name>
    <name type="synonym">Brachydanio rerio</name>
    <dbReference type="NCBI Taxonomy" id="7955"/>
    <lineage>
        <taxon>Eukaryota</taxon>
        <taxon>Metazoa</taxon>
        <taxon>Chordata</taxon>
        <taxon>Craniata</taxon>
        <taxon>Vertebrata</taxon>
        <taxon>Euteleostomi</taxon>
        <taxon>Actinopterygii</taxon>
        <taxon>Neopterygii</taxon>
        <taxon>Teleostei</taxon>
        <taxon>Ostariophysi</taxon>
        <taxon>Cypriniformes</taxon>
        <taxon>Danionidae</taxon>
        <taxon>Danioninae</taxon>
        <taxon>Danio</taxon>
    </lineage>
</organism>
<protein>
    <submittedName>
        <fullName evidence="2">Uncharacterized protein</fullName>
    </submittedName>
</protein>
<sequence>MISVTEGDSVTLNTGVTEIQSDYYLIWWFRLKNTDTRIAKIYKQRNYIYDDENESFRHRLQLDAKTGSLTITNINKLHSGLYQVQIIDSDITHKAFSVDVYGVKSASVTEGDSVTLNTDVTEIQSFDQILWMFGPRETRIAEMHRQNIDMFDSNEIFGDRLKIDSQTGSLTITNITTELSGLYKLHHKTIISKRLTSHQKFTVTLYGLLPVPVISSYSTTCNTLSSLSPSVCSCSVVCSVSNVSAVSLSWYKGNSVLSSISVSDLSISLSLPLEVEYQDTNTYSCVVNNPITNRTTHLDISQTCSPCSDCCGFTEAVIRLVFSVVLGMVTVAVVVYDIKSERAYKITPGGAVFQPNT</sequence>
<keyword evidence="1" id="KW-1185">Reference proteome</keyword>
<gene>
    <name evidence="2" type="primary">LOC137489054</name>
</gene>
<proteinExistence type="predicted"/>
<dbReference type="RefSeq" id="XP_073793433.1">
    <property type="nucleotide sequence ID" value="XM_073937332.1"/>
</dbReference>
<dbReference type="Proteomes" id="UP000000437">
    <property type="component" value="Chromosome 22"/>
</dbReference>
<accession>A0AC58IGR7</accession>
<name>A0AC58IGR7_DANRE</name>